<dbReference type="EMBL" id="QNQU01000036">
    <property type="protein sequence ID" value="RBQ02468.1"/>
    <property type="molecule type" value="Genomic_DNA"/>
</dbReference>
<reference evidence="1 2" key="1">
    <citation type="submission" date="2018-07" db="EMBL/GenBank/DDBJ databases">
        <title>A draft genome of a endophytic bacteria, a new species of Pedobacter.</title>
        <authorList>
            <person name="Zhang Z.D."/>
            <person name="Chen Z.J."/>
        </authorList>
    </citation>
    <scope>NUCLEOTIDE SEQUENCE [LARGE SCALE GENOMIC DNA]</scope>
    <source>
        <strain evidence="1 2">RS10</strain>
    </source>
</reference>
<organism evidence="1 2">
    <name type="scientific">Pedobacter miscanthi</name>
    <dbReference type="NCBI Taxonomy" id="2259170"/>
    <lineage>
        <taxon>Bacteria</taxon>
        <taxon>Pseudomonadati</taxon>
        <taxon>Bacteroidota</taxon>
        <taxon>Sphingobacteriia</taxon>
        <taxon>Sphingobacteriales</taxon>
        <taxon>Sphingobacteriaceae</taxon>
        <taxon>Pedobacter</taxon>
    </lineage>
</organism>
<protein>
    <submittedName>
        <fullName evidence="1">Uncharacterized protein</fullName>
    </submittedName>
</protein>
<keyword evidence="2" id="KW-1185">Reference proteome</keyword>
<dbReference type="AlphaFoldDB" id="A0A366KLV6"/>
<accession>A0A366KLV6</accession>
<evidence type="ECO:0000313" key="2">
    <source>
        <dbReference type="Proteomes" id="UP000252081"/>
    </source>
</evidence>
<evidence type="ECO:0000313" key="1">
    <source>
        <dbReference type="EMBL" id="RBQ02468.1"/>
    </source>
</evidence>
<name>A0A366KLV6_9SPHI</name>
<dbReference type="Proteomes" id="UP000252081">
    <property type="component" value="Unassembled WGS sequence"/>
</dbReference>
<comment type="caution">
    <text evidence="1">The sequence shown here is derived from an EMBL/GenBank/DDBJ whole genome shotgun (WGS) entry which is preliminary data.</text>
</comment>
<sequence>MIQSRFTLYPDVKSGCTTSIGFRWQGRQMLFLYKTRNVPTERKRQFVNWLPMSRHLRDGEEILFEEKLIRERWFVETQTMGTPTMGTPTLGTKRGIEP</sequence>
<proteinExistence type="predicted"/>
<gene>
    <name evidence="1" type="ORF">DRW42_26395</name>
</gene>